<name>A0A9P9AY76_9HYPO</name>
<comment type="caution">
    <text evidence="5">The sequence shown here is derived from an EMBL/GenBank/DDBJ whole genome shotgun (WGS) entry which is preliminary data.</text>
</comment>
<dbReference type="PANTHER" id="PTHR11559">
    <property type="entry name" value="CARBOXYLESTERASE"/>
    <property type="match status" value="1"/>
</dbReference>
<dbReference type="EMBL" id="JAGPYM010000002">
    <property type="protein sequence ID" value="KAH6898490.1"/>
    <property type="molecule type" value="Genomic_DNA"/>
</dbReference>
<evidence type="ECO:0000256" key="1">
    <source>
        <dbReference type="ARBA" id="ARBA00005964"/>
    </source>
</evidence>
<dbReference type="GO" id="GO:0016787">
    <property type="term" value="F:hydrolase activity"/>
    <property type="evidence" value="ECO:0007669"/>
    <property type="project" value="UniProtKB-KW"/>
</dbReference>
<dbReference type="InterPro" id="IPR002018">
    <property type="entry name" value="CarbesteraseB"/>
</dbReference>
<feature type="domain" description="Carboxylesterase type B" evidence="4">
    <location>
        <begin position="30"/>
        <end position="363"/>
    </location>
</feature>
<dbReference type="InterPro" id="IPR019826">
    <property type="entry name" value="Carboxylesterase_B_AS"/>
</dbReference>
<evidence type="ECO:0000313" key="5">
    <source>
        <dbReference type="EMBL" id="KAH6898490.1"/>
    </source>
</evidence>
<dbReference type="InterPro" id="IPR050309">
    <property type="entry name" value="Type-B_Carboxylest/Lipase"/>
</dbReference>
<dbReference type="EC" id="3.1.1.-" evidence="3"/>
<organism evidence="5 6">
    <name type="scientific">Thelonectria olida</name>
    <dbReference type="NCBI Taxonomy" id="1576542"/>
    <lineage>
        <taxon>Eukaryota</taxon>
        <taxon>Fungi</taxon>
        <taxon>Dikarya</taxon>
        <taxon>Ascomycota</taxon>
        <taxon>Pezizomycotina</taxon>
        <taxon>Sordariomycetes</taxon>
        <taxon>Hypocreomycetidae</taxon>
        <taxon>Hypocreales</taxon>
        <taxon>Nectriaceae</taxon>
        <taxon>Thelonectria</taxon>
    </lineage>
</organism>
<evidence type="ECO:0000313" key="6">
    <source>
        <dbReference type="Proteomes" id="UP000777438"/>
    </source>
</evidence>
<evidence type="ECO:0000256" key="3">
    <source>
        <dbReference type="RuleBase" id="RU361235"/>
    </source>
</evidence>
<keyword evidence="3" id="KW-0732">Signal</keyword>
<keyword evidence="2 3" id="KW-0378">Hydrolase</keyword>
<protein>
    <recommendedName>
        <fullName evidence="3">Carboxylic ester hydrolase</fullName>
        <ecNumber evidence="3">3.1.1.-</ecNumber>
    </recommendedName>
</protein>
<reference evidence="5 6" key="1">
    <citation type="journal article" date="2021" name="Nat. Commun.">
        <title>Genetic determinants of endophytism in the Arabidopsis root mycobiome.</title>
        <authorList>
            <person name="Mesny F."/>
            <person name="Miyauchi S."/>
            <person name="Thiergart T."/>
            <person name="Pickel B."/>
            <person name="Atanasova L."/>
            <person name="Karlsson M."/>
            <person name="Huettel B."/>
            <person name="Barry K.W."/>
            <person name="Haridas S."/>
            <person name="Chen C."/>
            <person name="Bauer D."/>
            <person name="Andreopoulos W."/>
            <person name="Pangilinan J."/>
            <person name="LaButti K."/>
            <person name="Riley R."/>
            <person name="Lipzen A."/>
            <person name="Clum A."/>
            <person name="Drula E."/>
            <person name="Henrissat B."/>
            <person name="Kohler A."/>
            <person name="Grigoriev I.V."/>
            <person name="Martin F.M."/>
            <person name="Hacquard S."/>
        </authorList>
    </citation>
    <scope>NUCLEOTIDE SEQUENCE [LARGE SCALE GENOMIC DNA]</scope>
    <source>
        <strain evidence="5 6">MPI-CAGE-CH-0241</strain>
    </source>
</reference>
<dbReference type="InterPro" id="IPR029058">
    <property type="entry name" value="AB_hydrolase_fold"/>
</dbReference>
<evidence type="ECO:0000256" key="2">
    <source>
        <dbReference type="ARBA" id="ARBA00022801"/>
    </source>
</evidence>
<dbReference type="SUPFAM" id="SSF53474">
    <property type="entry name" value="alpha/beta-Hydrolases"/>
    <property type="match status" value="1"/>
</dbReference>
<dbReference type="OrthoDB" id="408631at2759"/>
<dbReference type="Gene3D" id="3.40.50.1820">
    <property type="entry name" value="alpha/beta hydrolase"/>
    <property type="match status" value="2"/>
</dbReference>
<comment type="similarity">
    <text evidence="1 3">Belongs to the type-B carboxylesterase/lipase family.</text>
</comment>
<feature type="chain" id="PRO_5040533744" description="Carboxylic ester hydrolase" evidence="3">
    <location>
        <begin position="22"/>
        <end position="519"/>
    </location>
</feature>
<dbReference type="Proteomes" id="UP000777438">
    <property type="component" value="Unassembled WGS sequence"/>
</dbReference>
<keyword evidence="6" id="KW-1185">Reference proteome</keyword>
<dbReference type="AlphaFoldDB" id="A0A9P9AY76"/>
<evidence type="ECO:0000259" key="4">
    <source>
        <dbReference type="Pfam" id="PF00135"/>
    </source>
</evidence>
<accession>A0A9P9AY76</accession>
<feature type="signal peptide" evidence="3">
    <location>
        <begin position="1"/>
        <end position="21"/>
    </location>
</feature>
<dbReference type="Pfam" id="PF00135">
    <property type="entry name" value="COesterase"/>
    <property type="match status" value="2"/>
</dbReference>
<dbReference type="PROSITE" id="PS00122">
    <property type="entry name" value="CARBOXYLESTERASE_B_1"/>
    <property type="match status" value="1"/>
</dbReference>
<gene>
    <name evidence="5" type="ORF">B0T10DRAFT_472803</name>
</gene>
<proteinExistence type="inferred from homology"/>
<feature type="domain" description="Carboxylesterase type B" evidence="4">
    <location>
        <begin position="388"/>
        <end position="481"/>
    </location>
</feature>
<sequence length="519" mass="57110">MVSLKLLLSSLAVGCLPSALARSSPEYPDDLTVNTHTGIYTGLRNENYTGVREFRNIPFAQPPVRKLRWQPPVALPHSNAHHYSTRFPPSCPQFVSGSKSLWNQFLPSLMPNNGENGNQTNQVAQTSSEDCLSLAIWTPYGVKRNAKLPVLFFITGGGFQSGGIEIPSQLPAQWVHRSRSHIVVTINYRVNIFGFPNAAALKYPNLGILDQRMALEWVAANIDRFGGDPKAITLWGQSAGAESVDYQLFSYWEEPIARAAFIQSGTALVPLKSVDYEHANFTYVAKHVGCDFPSDAAAELECMQQVPYPQLINFINTHTSTKKILFGPIADEKVCFSNYTKQAAKGKMARIPAIISNCAKETASLSGWPENPVAGFDNEKILQGTLKTWVCTTADTCKLRSSLNAPTYRYQFAGNFSNLAQLPWMGAFHASDLFMNFGTYELPSNPTEHEAAVSQAMQDHILAFARDALNGAKKMGWEPYNYGSSVIRFGGSNGKVVQKVSGYEIDGPCYGNGTYDMSP</sequence>